<gene>
    <name evidence="4" type="primary">dacB</name>
    <name evidence="4" type="ORF">GSH16_04040</name>
</gene>
<dbReference type="Pfam" id="PF02113">
    <property type="entry name" value="Peptidase_S13"/>
    <property type="match status" value="1"/>
</dbReference>
<evidence type="ECO:0000256" key="1">
    <source>
        <dbReference type="ARBA" id="ARBA00006096"/>
    </source>
</evidence>
<comment type="caution">
    <text evidence="4">The sequence shown here is derived from an EMBL/GenBank/DDBJ whole genome shotgun (WGS) entry which is preliminary data.</text>
</comment>
<keyword evidence="3" id="KW-0732">Signal</keyword>
<name>A0A6B0TL53_9RHOB</name>
<evidence type="ECO:0000256" key="3">
    <source>
        <dbReference type="SAM" id="SignalP"/>
    </source>
</evidence>
<dbReference type="Gene3D" id="3.50.80.20">
    <property type="entry name" value="D-Ala-D-Ala carboxypeptidase C, peptidase S13"/>
    <property type="match status" value="1"/>
</dbReference>
<dbReference type="InterPro" id="IPR012338">
    <property type="entry name" value="Beta-lactam/transpept-like"/>
</dbReference>
<dbReference type="PANTHER" id="PTHR30023:SF0">
    <property type="entry name" value="PENICILLIN-SENSITIVE CARBOXYPEPTIDASE A"/>
    <property type="match status" value="1"/>
</dbReference>
<keyword evidence="4" id="KW-0645">Protease</keyword>
<dbReference type="InterPro" id="IPR000667">
    <property type="entry name" value="Peptidase_S13"/>
</dbReference>
<organism evidence="4 5">
    <name type="scientific">Oceanomicrobium pacificus</name>
    <dbReference type="NCBI Taxonomy" id="2692916"/>
    <lineage>
        <taxon>Bacteria</taxon>
        <taxon>Pseudomonadati</taxon>
        <taxon>Pseudomonadota</taxon>
        <taxon>Alphaproteobacteria</taxon>
        <taxon>Rhodobacterales</taxon>
        <taxon>Paracoccaceae</taxon>
        <taxon>Oceanomicrobium</taxon>
    </lineage>
</organism>
<evidence type="ECO:0000256" key="2">
    <source>
        <dbReference type="ARBA" id="ARBA00022801"/>
    </source>
</evidence>
<comment type="similarity">
    <text evidence="1">Belongs to the peptidase S13 family.</text>
</comment>
<accession>A0A6B0TL53</accession>
<reference evidence="4 5" key="1">
    <citation type="submission" date="2019-12" db="EMBL/GenBank/DDBJ databases">
        <title>Strain KN286 was isolated from seawater, which was collected from Caroline Seamount in the tropical western Pacific.</title>
        <authorList>
            <person name="Wang Q."/>
        </authorList>
    </citation>
    <scope>NUCLEOTIDE SEQUENCE [LARGE SCALE GENOMIC DNA]</scope>
    <source>
        <strain evidence="4 5">KN286</strain>
    </source>
</reference>
<dbReference type="GO" id="GO:0000270">
    <property type="term" value="P:peptidoglycan metabolic process"/>
    <property type="evidence" value="ECO:0007669"/>
    <property type="project" value="TreeGrafter"/>
</dbReference>
<dbReference type="EC" id="3.4.16.4" evidence="4"/>
<dbReference type="PROSITE" id="PS51318">
    <property type="entry name" value="TAT"/>
    <property type="match status" value="1"/>
</dbReference>
<sequence length="508" mass="54186">MTRSRPAPDQKQPGRKRRLSRRHVLAGLGAATVALPGAASAASLRFDRPIPRGGGPKAAPQMLGSVMEGLGLADKTGVALIDFDSGEILETHQPAKTLPPASVAKAVTAMYALDSFGPDHTFRTRILATGPVQDGRVNGDLVLVGGADPHLDSDHLALLARQVVANGIHGVNGHFIVIGSALPFSRHIDPTQPASASYNPSVGGLNLNFNRVFFQWKPGADLLLTLKAQAERHQPDIRTVRIDAVDRASPVFNYRSIEGRDHWTVARPALKSAGGQWLPVRTPELYAGETFRAVASQYGLRLPDAILSPVAMGGEVVAEHHSIPLSRILRSMLIYSTNLTAEVVGMSASINNGAGITSIAESGAAMSDWMATRLGGANVGLVNHSGLSDQSRLSAMDMVRSMQSPADRAALIELMRTHRVSDGSGGEYAAGRAFVKAKTGTMHFTRGLSGLIRSGEKTLGFAIFAADLDLRAANPSQEGFRPRGSRSWSSKAKGQEQLLLRRWIDMYG</sequence>
<keyword evidence="2 4" id="KW-0378">Hydrolase</keyword>
<dbReference type="Gene3D" id="3.40.710.10">
    <property type="entry name" value="DD-peptidase/beta-lactamase superfamily"/>
    <property type="match status" value="2"/>
</dbReference>
<dbReference type="Proteomes" id="UP000436016">
    <property type="component" value="Unassembled WGS sequence"/>
</dbReference>
<dbReference type="PANTHER" id="PTHR30023">
    <property type="entry name" value="D-ALANYL-D-ALANINE CARBOXYPEPTIDASE"/>
    <property type="match status" value="1"/>
</dbReference>
<dbReference type="InterPro" id="IPR006311">
    <property type="entry name" value="TAT_signal"/>
</dbReference>
<dbReference type="GO" id="GO:0009002">
    <property type="term" value="F:serine-type D-Ala-D-Ala carboxypeptidase activity"/>
    <property type="evidence" value="ECO:0007669"/>
    <property type="project" value="UniProtKB-EC"/>
</dbReference>
<protein>
    <submittedName>
        <fullName evidence="4">D-alanyl-D-alanine carboxypeptidase/D-alanyl-D-alanine-endopeptidase</fullName>
        <ecNumber evidence="4">3.4.16.4</ecNumber>
    </submittedName>
</protein>
<dbReference type="AlphaFoldDB" id="A0A6B0TL53"/>
<feature type="signal peptide" evidence="3">
    <location>
        <begin position="1"/>
        <end position="41"/>
    </location>
</feature>
<keyword evidence="4" id="KW-0121">Carboxypeptidase</keyword>
<dbReference type="NCBIfam" id="TIGR00666">
    <property type="entry name" value="PBP4"/>
    <property type="match status" value="1"/>
</dbReference>
<dbReference type="EMBL" id="WUWG01000001">
    <property type="protein sequence ID" value="MXU64606.1"/>
    <property type="molecule type" value="Genomic_DNA"/>
</dbReference>
<evidence type="ECO:0000313" key="5">
    <source>
        <dbReference type="Proteomes" id="UP000436016"/>
    </source>
</evidence>
<feature type="chain" id="PRO_5025603701" evidence="3">
    <location>
        <begin position="42"/>
        <end position="508"/>
    </location>
</feature>
<dbReference type="RefSeq" id="WP_160852158.1">
    <property type="nucleotide sequence ID" value="NZ_WUWG01000001.1"/>
</dbReference>
<evidence type="ECO:0000313" key="4">
    <source>
        <dbReference type="EMBL" id="MXU64606.1"/>
    </source>
</evidence>
<keyword evidence="5" id="KW-1185">Reference proteome</keyword>
<dbReference type="GO" id="GO:0006508">
    <property type="term" value="P:proteolysis"/>
    <property type="evidence" value="ECO:0007669"/>
    <property type="project" value="InterPro"/>
</dbReference>
<proteinExistence type="inferred from homology"/>
<dbReference type="SUPFAM" id="SSF56601">
    <property type="entry name" value="beta-lactamase/transpeptidase-like"/>
    <property type="match status" value="1"/>
</dbReference>
<dbReference type="PRINTS" id="PR00922">
    <property type="entry name" value="DADACBPTASE3"/>
</dbReference>